<feature type="region of interest" description="Disordered" evidence="8">
    <location>
        <begin position="1"/>
        <end position="153"/>
    </location>
</feature>
<evidence type="ECO:0000256" key="3">
    <source>
        <dbReference type="ARBA" id="ARBA00022475"/>
    </source>
</evidence>
<dbReference type="eggNOG" id="COG0600">
    <property type="taxonomic scope" value="Bacteria"/>
</dbReference>
<feature type="transmembrane region" description="Helical" evidence="7">
    <location>
        <begin position="191"/>
        <end position="211"/>
    </location>
</feature>
<feature type="compositionally biased region" description="Basic and acidic residues" evidence="8">
    <location>
        <begin position="1"/>
        <end position="12"/>
    </location>
</feature>
<dbReference type="RefSeq" id="WP_015792895.1">
    <property type="nucleotide sequence ID" value="NC_013131.1"/>
</dbReference>
<feature type="compositionally biased region" description="Low complexity" evidence="8">
    <location>
        <begin position="18"/>
        <end position="34"/>
    </location>
</feature>
<comment type="similarity">
    <text evidence="7">Belongs to the binding-protein-dependent transport system permease family.</text>
</comment>
<feature type="transmembrane region" description="Helical" evidence="7">
    <location>
        <begin position="306"/>
        <end position="327"/>
    </location>
</feature>
<comment type="subcellular location">
    <subcellularLocation>
        <location evidence="1 7">Cell membrane</location>
        <topology evidence="1 7">Multi-pass membrane protein</topology>
    </subcellularLocation>
</comment>
<feature type="domain" description="ABC transmembrane type-1" evidence="9">
    <location>
        <begin position="242"/>
        <end position="426"/>
    </location>
</feature>
<evidence type="ECO:0000256" key="8">
    <source>
        <dbReference type="SAM" id="MobiDB-lite"/>
    </source>
</evidence>
<dbReference type="PANTHER" id="PTHR30151">
    <property type="entry name" value="ALKANE SULFONATE ABC TRANSPORTER-RELATED, MEMBRANE SUBUNIT"/>
    <property type="match status" value="1"/>
</dbReference>
<dbReference type="KEGG" id="cai:Caci_4302"/>
<dbReference type="GO" id="GO:0055085">
    <property type="term" value="P:transmembrane transport"/>
    <property type="evidence" value="ECO:0007669"/>
    <property type="project" value="InterPro"/>
</dbReference>
<feature type="compositionally biased region" description="Low complexity" evidence="8">
    <location>
        <begin position="56"/>
        <end position="68"/>
    </location>
</feature>
<dbReference type="CDD" id="cd06261">
    <property type="entry name" value="TM_PBP2"/>
    <property type="match status" value="1"/>
</dbReference>
<keyword evidence="6 7" id="KW-0472">Membrane</keyword>
<gene>
    <name evidence="10" type="ordered locus">Caci_4302</name>
</gene>
<evidence type="ECO:0000313" key="10">
    <source>
        <dbReference type="EMBL" id="ACU73166.1"/>
    </source>
</evidence>
<evidence type="ECO:0000313" key="11">
    <source>
        <dbReference type="Proteomes" id="UP000000851"/>
    </source>
</evidence>
<protein>
    <submittedName>
        <fullName evidence="10">Binding-protein-dependent transport systems inner membrane component</fullName>
    </submittedName>
</protein>
<evidence type="ECO:0000256" key="1">
    <source>
        <dbReference type="ARBA" id="ARBA00004651"/>
    </source>
</evidence>
<name>C7QJS8_CATAD</name>
<sequence length="441" mass="45961">MTTARESLREPVEEGEPAPEAAETSETAESAATAQEEEPAIAKPEPESSEHEITESETSGPENPATEAAEPELETADSETIDSEISVPETADPEITEPEVSGPELGTADAETFAPEFAESEAAEPETTGREVETAGSGISVSEAAESEASELTLAEAKTTDALEDVEAGLDALETSPVHETGWLVAVLRAVYPPVLAILLIVAVWQVLYVAKIWPDWKLPGPSEVFTSLKGAFSSGDAWPSVGHSVEHGAIGFGASVAIGTPLGLLVGRVRAVRAGLGPILSGLQSLPSVAWVPPALMFFGPKPAMLYAVVLAGAVPSISVGVVSGLDQVPPLYLRVGRNLGARGLASVRYVLLPAALPGYLAGLRQGWAFSWRSLLAAEIIVESADLGHSLGFLLKNAQDSNDMAGAFAAIVLILAVGVAVNQLVFVPLERRVLRSRGLT</sequence>
<keyword evidence="2 7" id="KW-0813">Transport</keyword>
<dbReference type="HOGENOM" id="CLU_046113_1_4_11"/>
<evidence type="ECO:0000256" key="4">
    <source>
        <dbReference type="ARBA" id="ARBA00022692"/>
    </source>
</evidence>
<feature type="transmembrane region" description="Helical" evidence="7">
    <location>
        <begin position="280"/>
        <end position="300"/>
    </location>
</feature>
<dbReference type="Gene3D" id="1.10.3720.10">
    <property type="entry name" value="MetI-like"/>
    <property type="match status" value="1"/>
</dbReference>
<evidence type="ECO:0000256" key="6">
    <source>
        <dbReference type="ARBA" id="ARBA00023136"/>
    </source>
</evidence>
<dbReference type="GO" id="GO:0005886">
    <property type="term" value="C:plasma membrane"/>
    <property type="evidence" value="ECO:0007669"/>
    <property type="project" value="UniProtKB-SubCell"/>
</dbReference>
<dbReference type="PROSITE" id="PS50928">
    <property type="entry name" value="ABC_TM1"/>
    <property type="match status" value="1"/>
</dbReference>
<dbReference type="InterPro" id="IPR000515">
    <property type="entry name" value="MetI-like"/>
</dbReference>
<dbReference type="EMBL" id="CP001700">
    <property type="protein sequence ID" value="ACU73166.1"/>
    <property type="molecule type" value="Genomic_DNA"/>
</dbReference>
<evidence type="ECO:0000256" key="5">
    <source>
        <dbReference type="ARBA" id="ARBA00022989"/>
    </source>
</evidence>
<feature type="transmembrane region" description="Helical" evidence="7">
    <location>
        <begin position="405"/>
        <end position="428"/>
    </location>
</feature>
<keyword evidence="5 7" id="KW-1133">Transmembrane helix</keyword>
<dbReference type="InterPro" id="IPR035906">
    <property type="entry name" value="MetI-like_sf"/>
</dbReference>
<feature type="compositionally biased region" description="Basic and acidic residues" evidence="8">
    <location>
        <begin position="44"/>
        <end position="54"/>
    </location>
</feature>
<dbReference type="AlphaFoldDB" id="C7QJS8"/>
<dbReference type="Proteomes" id="UP000000851">
    <property type="component" value="Chromosome"/>
</dbReference>
<dbReference type="SUPFAM" id="SSF161098">
    <property type="entry name" value="MetI-like"/>
    <property type="match status" value="1"/>
</dbReference>
<evidence type="ECO:0000259" key="9">
    <source>
        <dbReference type="PROSITE" id="PS50928"/>
    </source>
</evidence>
<accession>C7QJS8</accession>
<evidence type="ECO:0000256" key="7">
    <source>
        <dbReference type="RuleBase" id="RU363032"/>
    </source>
</evidence>
<feature type="transmembrane region" description="Helical" evidence="7">
    <location>
        <begin position="249"/>
        <end position="268"/>
    </location>
</feature>
<keyword evidence="3" id="KW-1003">Cell membrane</keyword>
<evidence type="ECO:0000256" key="2">
    <source>
        <dbReference type="ARBA" id="ARBA00022448"/>
    </source>
</evidence>
<reference evidence="10 11" key="1">
    <citation type="journal article" date="2009" name="Stand. Genomic Sci.">
        <title>Complete genome sequence of Catenulispora acidiphila type strain (ID 139908).</title>
        <authorList>
            <person name="Copeland A."/>
            <person name="Lapidus A."/>
            <person name="Glavina Del Rio T."/>
            <person name="Nolan M."/>
            <person name="Lucas S."/>
            <person name="Chen F."/>
            <person name="Tice H."/>
            <person name="Cheng J.F."/>
            <person name="Bruce D."/>
            <person name="Goodwin L."/>
            <person name="Pitluck S."/>
            <person name="Mikhailova N."/>
            <person name="Pati A."/>
            <person name="Ivanova N."/>
            <person name="Mavromatis K."/>
            <person name="Chen A."/>
            <person name="Palaniappan K."/>
            <person name="Chain P."/>
            <person name="Land M."/>
            <person name="Hauser L."/>
            <person name="Chang Y.J."/>
            <person name="Jeffries C.D."/>
            <person name="Chertkov O."/>
            <person name="Brettin T."/>
            <person name="Detter J.C."/>
            <person name="Han C."/>
            <person name="Ali Z."/>
            <person name="Tindall B.J."/>
            <person name="Goker M."/>
            <person name="Bristow J."/>
            <person name="Eisen J.A."/>
            <person name="Markowitz V."/>
            <person name="Hugenholtz P."/>
            <person name="Kyrpides N.C."/>
            <person name="Klenk H.P."/>
        </authorList>
    </citation>
    <scope>NUCLEOTIDE SEQUENCE [LARGE SCALE GENOMIC DNA]</scope>
    <source>
        <strain evidence="11">DSM 44928 / JCM 14897 / NBRC 102108 / NRRL B-24433 / ID139908</strain>
    </source>
</reference>
<proteinExistence type="inferred from homology"/>
<feature type="transmembrane region" description="Helical" evidence="7">
    <location>
        <begin position="348"/>
        <end position="365"/>
    </location>
</feature>
<keyword evidence="4 7" id="KW-0812">Transmembrane</keyword>
<keyword evidence="11" id="KW-1185">Reference proteome</keyword>
<organism evidence="10 11">
    <name type="scientific">Catenulispora acidiphila (strain DSM 44928 / JCM 14897 / NBRC 102108 / NRRL B-24433 / ID139908)</name>
    <dbReference type="NCBI Taxonomy" id="479433"/>
    <lineage>
        <taxon>Bacteria</taxon>
        <taxon>Bacillati</taxon>
        <taxon>Actinomycetota</taxon>
        <taxon>Actinomycetes</taxon>
        <taxon>Catenulisporales</taxon>
        <taxon>Catenulisporaceae</taxon>
        <taxon>Catenulispora</taxon>
    </lineage>
</organism>
<dbReference type="STRING" id="479433.Caci_4302"/>
<dbReference type="PANTHER" id="PTHR30151:SF40">
    <property type="entry name" value="TRANSPORT SYSTEM INTEGRAL MEMBRANE PROTEIN"/>
    <property type="match status" value="1"/>
</dbReference>
<dbReference type="InParanoid" id="C7QJS8"/>
<feature type="compositionally biased region" description="Acidic residues" evidence="8">
    <location>
        <begin position="69"/>
        <end position="82"/>
    </location>
</feature>
<dbReference type="Pfam" id="PF00528">
    <property type="entry name" value="BPD_transp_1"/>
    <property type="match status" value="1"/>
</dbReference>